<dbReference type="EMBL" id="MGEG01000018">
    <property type="protein sequence ID" value="OGL79301.1"/>
    <property type="molecule type" value="Genomic_DNA"/>
</dbReference>
<evidence type="ECO:0000313" key="1">
    <source>
        <dbReference type="EMBL" id="OGL79301.1"/>
    </source>
</evidence>
<protein>
    <recommendedName>
        <fullName evidence="3">DUF4325 domain-containing protein</fullName>
    </recommendedName>
</protein>
<dbReference type="Proteomes" id="UP000176598">
    <property type="component" value="Unassembled WGS sequence"/>
</dbReference>
<gene>
    <name evidence="1" type="ORF">A3F28_02870</name>
</gene>
<name>A0A1F7ULZ9_9BACT</name>
<dbReference type="AlphaFoldDB" id="A0A1F7ULZ9"/>
<evidence type="ECO:0000313" key="2">
    <source>
        <dbReference type="Proteomes" id="UP000176598"/>
    </source>
</evidence>
<comment type="caution">
    <text evidence="1">The sequence shown here is derived from an EMBL/GenBank/DDBJ whole genome shotgun (WGS) entry which is preliminary data.</text>
</comment>
<accession>A0A1F7ULZ9</accession>
<proteinExistence type="predicted"/>
<evidence type="ECO:0008006" key="3">
    <source>
        <dbReference type="Google" id="ProtNLM"/>
    </source>
</evidence>
<reference evidence="1 2" key="1">
    <citation type="journal article" date="2016" name="Nat. Commun.">
        <title>Thousands of microbial genomes shed light on interconnected biogeochemical processes in an aquifer system.</title>
        <authorList>
            <person name="Anantharaman K."/>
            <person name="Brown C.T."/>
            <person name="Hug L.A."/>
            <person name="Sharon I."/>
            <person name="Castelle C.J."/>
            <person name="Probst A.J."/>
            <person name="Thomas B.C."/>
            <person name="Singh A."/>
            <person name="Wilkins M.J."/>
            <person name="Karaoz U."/>
            <person name="Brodie E.L."/>
            <person name="Williams K.H."/>
            <person name="Hubbard S.S."/>
            <person name="Banfield J.F."/>
        </authorList>
    </citation>
    <scope>NUCLEOTIDE SEQUENCE [LARGE SCALE GENOMIC DNA]</scope>
</reference>
<organism evidence="1 2">
    <name type="scientific">Candidatus Uhrbacteria bacterium RIFCSPHIGHO2_12_FULL_57_11</name>
    <dbReference type="NCBI Taxonomy" id="1802398"/>
    <lineage>
        <taxon>Bacteria</taxon>
        <taxon>Candidatus Uhriibacteriota</taxon>
    </lineage>
</organism>
<sequence>MEISLKKFGFVLSSREAGREAFAAFQSRLAEVPADERIFINFDGVHTFSPSWADEFLTPLNEKFGSRVYLKESENPSVIATIDLLEKINKFKFKKARASTNLKRR</sequence>